<dbReference type="Proteomes" id="UP000011083">
    <property type="component" value="Unassembled WGS sequence"/>
</dbReference>
<feature type="region of interest" description="Disordered" evidence="1">
    <location>
        <begin position="433"/>
        <end position="527"/>
    </location>
</feature>
<dbReference type="GeneID" id="14922786"/>
<feature type="compositionally biased region" description="Basic and acidic residues" evidence="1">
    <location>
        <begin position="62"/>
        <end position="128"/>
    </location>
</feature>
<dbReference type="AlphaFoldDB" id="L8HBT8"/>
<evidence type="ECO:0000313" key="3">
    <source>
        <dbReference type="Proteomes" id="UP000011083"/>
    </source>
</evidence>
<name>L8HBT8_ACACF</name>
<feature type="region of interest" description="Disordered" evidence="1">
    <location>
        <begin position="146"/>
        <end position="185"/>
    </location>
</feature>
<feature type="region of interest" description="Disordered" evidence="1">
    <location>
        <begin position="333"/>
        <end position="399"/>
    </location>
</feature>
<dbReference type="KEGG" id="acan:ACA1_017540"/>
<feature type="compositionally biased region" description="Basic and acidic residues" evidence="1">
    <location>
        <begin position="38"/>
        <end position="55"/>
    </location>
</feature>
<feature type="compositionally biased region" description="Low complexity" evidence="1">
    <location>
        <begin position="442"/>
        <end position="457"/>
    </location>
</feature>
<feature type="compositionally biased region" description="Basic residues" evidence="1">
    <location>
        <begin position="334"/>
        <end position="344"/>
    </location>
</feature>
<keyword evidence="3" id="KW-1185">Reference proteome</keyword>
<dbReference type="RefSeq" id="XP_004347253.1">
    <property type="nucleotide sequence ID" value="XM_004347203.1"/>
</dbReference>
<feature type="region of interest" description="Disordered" evidence="1">
    <location>
        <begin position="12"/>
        <end position="128"/>
    </location>
</feature>
<protein>
    <submittedName>
        <fullName evidence="2">Uncharacterized protein</fullName>
    </submittedName>
</protein>
<feature type="compositionally biased region" description="Low complexity" evidence="1">
    <location>
        <begin position="154"/>
        <end position="177"/>
    </location>
</feature>
<evidence type="ECO:0000256" key="1">
    <source>
        <dbReference type="SAM" id="MobiDB-lite"/>
    </source>
</evidence>
<accession>L8HBT8</accession>
<feature type="compositionally biased region" description="Basic and acidic residues" evidence="1">
    <location>
        <begin position="474"/>
        <end position="483"/>
    </location>
</feature>
<dbReference type="VEuPathDB" id="AmoebaDB:ACA1_017540"/>
<evidence type="ECO:0000313" key="2">
    <source>
        <dbReference type="EMBL" id="ELR21871.1"/>
    </source>
</evidence>
<proteinExistence type="predicted"/>
<dbReference type="EMBL" id="KB007898">
    <property type="protein sequence ID" value="ELR21871.1"/>
    <property type="molecule type" value="Genomic_DNA"/>
</dbReference>
<feature type="compositionally biased region" description="Basic and acidic residues" evidence="1">
    <location>
        <begin position="362"/>
        <end position="395"/>
    </location>
</feature>
<reference evidence="2 3" key="1">
    <citation type="journal article" date="2013" name="Genome Biol.">
        <title>Genome of Acanthamoeba castellanii highlights extensive lateral gene transfer and early evolution of tyrosine kinase signaling.</title>
        <authorList>
            <person name="Clarke M."/>
            <person name="Lohan A.J."/>
            <person name="Liu B."/>
            <person name="Lagkouvardos I."/>
            <person name="Roy S."/>
            <person name="Zafar N."/>
            <person name="Bertelli C."/>
            <person name="Schilde C."/>
            <person name="Kianianmomeni A."/>
            <person name="Burglin T.R."/>
            <person name="Frech C."/>
            <person name="Turcotte B."/>
            <person name="Kopec K.O."/>
            <person name="Synnott J.M."/>
            <person name="Choo C."/>
            <person name="Paponov I."/>
            <person name="Finkler A."/>
            <person name="Soon Heng Tan C."/>
            <person name="Hutchins A.P."/>
            <person name="Weinmeier T."/>
            <person name="Rattei T."/>
            <person name="Chu J.S."/>
            <person name="Gimenez G."/>
            <person name="Irimia M."/>
            <person name="Rigden D.J."/>
            <person name="Fitzpatrick D.A."/>
            <person name="Lorenzo-Morales J."/>
            <person name="Bateman A."/>
            <person name="Chiu C.H."/>
            <person name="Tang P."/>
            <person name="Hegemann P."/>
            <person name="Fromm H."/>
            <person name="Raoult D."/>
            <person name="Greub G."/>
            <person name="Miranda-Saavedra D."/>
            <person name="Chen N."/>
            <person name="Nash P."/>
            <person name="Ginger M.L."/>
            <person name="Horn M."/>
            <person name="Schaap P."/>
            <person name="Caler L."/>
            <person name="Loftus B."/>
        </authorList>
    </citation>
    <scope>NUCLEOTIDE SEQUENCE [LARGE SCALE GENOMIC DNA]</scope>
    <source>
        <strain evidence="2 3">Neff</strain>
    </source>
</reference>
<organism evidence="2 3">
    <name type="scientific">Acanthamoeba castellanii (strain ATCC 30010 / Neff)</name>
    <dbReference type="NCBI Taxonomy" id="1257118"/>
    <lineage>
        <taxon>Eukaryota</taxon>
        <taxon>Amoebozoa</taxon>
        <taxon>Discosea</taxon>
        <taxon>Longamoebia</taxon>
        <taxon>Centramoebida</taxon>
        <taxon>Acanthamoebidae</taxon>
        <taxon>Acanthamoeba</taxon>
    </lineage>
</organism>
<gene>
    <name evidence="2" type="ORF">ACA1_017540</name>
</gene>
<sequence>MLLKEQALKRFQSQFKFEHKKGHRRTKSLDDDWDPETETIKARNDKITDKDRVRADEDEGEVKEAGNKDKYATTDGKEGHGKGEREGRSPYLMMRRDREREKDKEKEKEKKEDKDDQHQRHKDGRSWEKDFLAGYARLKQHYTSKLQTSDGGQHQHQQHQPPPAGSSTSASVTTPPTIKRGSWWEDHAGQHQQTYLSGMALETGSSEWAAPEEPFTYYDISPTSKMEGIVSKCLKTKFAPFFFEVHTGCIIYDRISFKGSIALRGGESAVEVKHSQGPLPRVLFEQTEGHIFWIQYRIDPFLLSTANELIVDFGNLIINSIREGEASSFLRRDKKDHKDHHHHTGGPSAHKWNRSSDSNLGARDHGSGGKEKEKERERRRAEKEREKEEAGKKAETLSPAARRKIFHTFSTSSFSTISSHLPSFAFHSSDKVDKAADRLPESGSSAPGPSAAKTGAATEDEAGGGVGGGDNDEEREREREKKGHSNIATFINRRISDLREHRRKRSASVPTPDNAREGEDAFSEEDD</sequence>